<reference evidence="2" key="1">
    <citation type="journal article" date="2020" name="Nature">
        <title>Giant virus diversity and host interactions through global metagenomics.</title>
        <authorList>
            <person name="Schulz F."/>
            <person name="Roux S."/>
            <person name="Paez-Espino D."/>
            <person name="Jungbluth S."/>
            <person name="Walsh D.A."/>
            <person name="Denef V.J."/>
            <person name="McMahon K.D."/>
            <person name="Konstantinidis K.T."/>
            <person name="Eloe-Fadrosh E.A."/>
            <person name="Kyrpides N.C."/>
            <person name="Woyke T."/>
        </authorList>
    </citation>
    <scope>NUCLEOTIDE SEQUENCE</scope>
    <source>
        <strain evidence="2">GVMAG-M-3300021962-46</strain>
    </source>
</reference>
<accession>A0A6C0CTR3</accession>
<sequence length="171" mass="19875">MDINPVNLFISNIKNFIVDWIPVDLTEIILFTISITMIIIIVMLFHGTEISRKFKNESRCYREREATVSGGKVFTVSAVTNDGIPVYDIIYDFDSRESTFIQKCPDGTAVNKIDVPIYDFTTNNTILGERILQCDKFYNLKTKPIYFKGDPELVRYMMYQSPDFFIRHQSI</sequence>
<dbReference type="AlphaFoldDB" id="A0A6C0CTR3"/>
<keyword evidence="1" id="KW-1133">Transmembrane helix</keyword>
<proteinExistence type="predicted"/>
<evidence type="ECO:0000256" key="1">
    <source>
        <dbReference type="SAM" id="Phobius"/>
    </source>
</evidence>
<protein>
    <submittedName>
        <fullName evidence="2">Uncharacterized protein</fullName>
    </submittedName>
</protein>
<evidence type="ECO:0000313" key="2">
    <source>
        <dbReference type="EMBL" id="QHT07104.1"/>
    </source>
</evidence>
<dbReference type="EMBL" id="MN739479">
    <property type="protein sequence ID" value="QHT07104.1"/>
    <property type="molecule type" value="Genomic_DNA"/>
</dbReference>
<keyword evidence="1" id="KW-0812">Transmembrane</keyword>
<feature type="transmembrane region" description="Helical" evidence="1">
    <location>
        <begin position="28"/>
        <end position="45"/>
    </location>
</feature>
<organism evidence="2">
    <name type="scientific">viral metagenome</name>
    <dbReference type="NCBI Taxonomy" id="1070528"/>
    <lineage>
        <taxon>unclassified sequences</taxon>
        <taxon>metagenomes</taxon>
        <taxon>organismal metagenomes</taxon>
    </lineage>
</organism>
<keyword evidence="1" id="KW-0472">Membrane</keyword>
<name>A0A6C0CTR3_9ZZZZ</name>